<proteinExistence type="predicted"/>
<evidence type="ECO:0000313" key="2">
    <source>
        <dbReference type="Proteomes" id="UP000022910"/>
    </source>
</evidence>
<keyword evidence="2" id="KW-1185">Reference proteome</keyword>
<protein>
    <submittedName>
        <fullName evidence="1">Uncharacterized protein</fullName>
    </submittedName>
</protein>
<dbReference type="HOGENOM" id="CLU_1579356_0_0_1"/>
<gene>
    <name evidence="1" type="ORF">RirG_081000</name>
</gene>
<comment type="caution">
    <text evidence="1">The sequence shown here is derived from an EMBL/GenBank/DDBJ whole genome shotgun (WGS) entry which is preliminary data.</text>
</comment>
<organism evidence="1 2">
    <name type="scientific">Rhizophagus irregularis (strain DAOM 197198w)</name>
    <name type="common">Glomus intraradices</name>
    <dbReference type="NCBI Taxonomy" id="1432141"/>
    <lineage>
        <taxon>Eukaryota</taxon>
        <taxon>Fungi</taxon>
        <taxon>Fungi incertae sedis</taxon>
        <taxon>Mucoromycota</taxon>
        <taxon>Glomeromycotina</taxon>
        <taxon>Glomeromycetes</taxon>
        <taxon>Glomerales</taxon>
        <taxon>Glomeraceae</taxon>
        <taxon>Rhizophagus</taxon>
    </lineage>
</organism>
<dbReference type="OrthoDB" id="2306775at2759"/>
<dbReference type="EMBL" id="JEMT01016244">
    <property type="protein sequence ID" value="EXX71141.1"/>
    <property type="molecule type" value="Genomic_DNA"/>
</dbReference>
<reference evidence="1 2" key="1">
    <citation type="submission" date="2014-02" db="EMBL/GenBank/DDBJ databases">
        <title>Single nucleus genome sequencing reveals high similarity among nuclei of an endomycorrhizal fungus.</title>
        <authorList>
            <person name="Lin K."/>
            <person name="Geurts R."/>
            <person name="Zhang Z."/>
            <person name="Limpens E."/>
            <person name="Saunders D.G."/>
            <person name="Mu D."/>
            <person name="Pang E."/>
            <person name="Cao H."/>
            <person name="Cha H."/>
            <person name="Lin T."/>
            <person name="Zhou Q."/>
            <person name="Shang Y."/>
            <person name="Li Y."/>
            <person name="Ivanov S."/>
            <person name="Sharma T."/>
            <person name="Velzen R.V."/>
            <person name="Ruijter N.D."/>
            <person name="Aanen D.K."/>
            <person name="Win J."/>
            <person name="Kamoun S."/>
            <person name="Bisseling T."/>
            <person name="Huang S."/>
        </authorList>
    </citation>
    <scope>NUCLEOTIDE SEQUENCE [LARGE SCALE GENOMIC DNA]</scope>
    <source>
        <strain evidence="2">DAOM197198w</strain>
    </source>
</reference>
<accession>A0A015LF52</accession>
<dbReference type="AlphaFoldDB" id="A0A015LF52"/>
<evidence type="ECO:0000313" key="1">
    <source>
        <dbReference type="EMBL" id="EXX71141.1"/>
    </source>
</evidence>
<dbReference type="Proteomes" id="UP000022910">
    <property type="component" value="Unassembled WGS sequence"/>
</dbReference>
<name>A0A015LF52_RHIIW</name>
<sequence length="175" mass="20696">MDINHTTLSDQLFILFVEYEIENKDNLKKRCEEAMKIIPNYGDFTKNYFSIEKEKFSDTITQWQNSYPDLYYELEKWKEESGFTHETLTIIRKTKSKKVECVFLKIYESEGTDILNCVDIYRNYPKPSKILKVRNIIFKHKSEKIFNQLMKSHSKTVAALILSGNDGNGLKISWN</sequence>